<sequence length="141" mass="15188">MTAATDLAALFAALAEHLNAHPDLPGVNVSRSAPGYLLQISSSALRCEPINASALLLWHDTLTDPVLTAFHWGRSKDCPRGAKVEVVGKTLNGTEVRVWEVVPELGRILGFTKKGADRWAEAEFSVDILRELAAAENGEQS</sequence>
<dbReference type="RefSeq" id="WP_065913726.1">
    <property type="nucleotide sequence ID" value="NZ_CP016793.1"/>
</dbReference>
<proteinExistence type="predicted"/>
<evidence type="ECO:0000313" key="1">
    <source>
        <dbReference type="EMBL" id="ANZ35310.1"/>
    </source>
</evidence>
<protein>
    <submittedName>
        <fullName evidence="1">Uncharacterized protein</fullName>
    </submittedName>
</protein>
<keyword evidence="2" id="KW-1185">Reference proteome</keyword>
<accession>A0A1B2HC60</accession>
<dbReference type="KEGG" id="led:BBK82_03645"/>
<dbReference type="STRING" id="1586287.BBK82_03645"/>
<dbReference type="Proteomes" id="UP000093053">
    <property type="component" value="Chromosome"/>
</dbReference>
<name>A0A1B2HC60_9PSEU</name>
<evidence type="ECO:0000313" key="2">
    <source>
        <dbReference type="Proteomes" id="UP000093053"/>
    </source>
</evidence>
<organism evidence="1 2">
    <name type="scientific">Lentzea guizhouensis</name>
    <dbReference type="NCBI Taxonomy" id="1586287"/>
    <lineage>
        <taxon>Bacteria</taxon>
        <taxon>Bacillati</taxon>
        <taxon>Actinomycetota</taxon>
        <taxon>Actinomycetes</taxon>
        <taxon>Pseudonocardiales</taxon>
        <taxon>Pseudonocardiaceae</taxon>
        <taxon>Lentzea</taxon>
    </lineage>
</organism>
<dbReference type="EMBL" id="CP016793">
    <property type="protein sequence ID" value="ANZ35310.1"/>
    <property type="molecule type" value="Genomic_DNA"/>
</dbReference>
<gene>
    <name evidence="1" type="ORF">BBK82_03645</name>
</gene>
<dbReference type="AlphaFoldDB" id="A0A1B2HC60"/>
<reference evidence="1 2" key="1">
    <citation type="submission" date="2016-07" db="EMBL/GenBank/DDBJ databases">
        <title>Complete genome sequence of the Lentzea guizhouensis DHS C013.</title>
        <authorList>
            <person name="Cao C."/>
        </authorList>
    </citation>
    <scope>NUCLEOTIDE SEQUENCE [LARGE SCALE GENOMIC DNA]</scope>
    <source>
        <strain evidence="1 2">DHS C013</strain>
    </source>
</reference>